<accession>A0A4C1W7T1</accession>
<feature type="compositionally biased region" description="Basic and acidic residues" evidence="1">
    <location>
        <begin position="11"/>
        <end position="40"/>
    </location>
</feature>
<dbReference type="OrthoDB" id="6779410at2759"/>
<feature type="region of interest" description="Disordered" evidence="1">
    <location>
        <begin position="164"/>
        <end position="194"/>
    </location>
</feature>
<feature type="compositionally biased region" description="Basic and acidic residues" evidence="1">
    <location>
        <begin position="185"/>
        <end position="194"/>
    </location>
</feature>
<comment type="caution">
    <text evidence="2">The sequence shown here is derived from an EMBL/GenBank/DDBJ whole genome shotgun (WGS) entry which is preliminary data.</text>
</comment>
<dbReference type="Proteomes" id="UP000299102">
    <property type="component" value="Unassembled WGS sequence"/>
</dbReference>
<keyword evidence="3" id="KW-1185">Reference proteome</keyword>
<protein>
    <submittedName>
        <fullName evidence="2">Uncharacterized protein</fullName>
    </submittedName>
</protein>
<name>A0A4C1W7T1_EUMVA</name>
<sequence>MDELAQFPSKCDPKHARKKTSDKSTWKRSTEQRKRYESKGLPKFPNCNHNQKAFRCAKLICQDVRRLSVCDNRENHQEKEVVTSPAEYVSVLEENATVTDLSKIALYDWKKGYENIIKPTTSWNFPFMKTKRFFLTRTKSENILVQGEIHYKSEINTKSLITKNKKNRHATTRGDSSEQYFAKQRKSERCDQTA</sequence>
<feature type="region of interest" description="Disordered" evidence="1">
    <location>
        <begin position="1"/>
        <end position="42"/>
    </location>
</feature>
<evidence type="ECO:0000256" key="1">
    <source>
        <dbReference type="SAM" id="MobiDB-lite"/>
    </source>
</evidence>
<organism evidence="2 3">
    <name type="scientific">Eumeta variegata</name>
    <name type="common">Bagworm moth</name>
    <name type="synonym">Eumeta japonica</name>
    <dbReference type="NCBI Taxonomy" id="151549"/>
    <lineage>
        <taxon>Eukaryota</taxon>
        <taxon>Metazoa</taxon>
        <taxon>Ecdysozoa</taxon>
        <taxon>Arthropoda</taxon>
        <taxon>Hexapoda</taxon>
        <taxon>Insecta</taxon>
        <taxon>Pterygota</taxon>
        <taxon>Neoptera</taxon>
        <taxon>Endopterygota</taxon>
        <taxon>Lepidoptera</taxon>
        <taxon>Glossata</taxon>
        <taxon>Ditrysia</taxon>
        <taxon>Tineoidea</taxon>
        <taxon>Psychidae</taxon>
        <taxon>Oiketicinae</taxon>
        <taxon>Eumeta</taxon>
    </lineage>
</organism>
<evidence type="ECO:0000313" key="3">
    <source>
        <dbReference type="Proteomes" id="UP000299102"/>
    </source>
</evidence>
<proteinExistence type="predicted"/>
<dbReference type="EMBL" id="BGZK01000487">
    <property type="protein sequence ID" value="GBP46592.1"/>
    <property type="molecule type" value="Genomic_DNA"/>
</dbReference>
<reference evidence="2 3" key="1">
    <citation type="journal article" date="2019" name="Commun. Biol.">
        <title>The bagworm genome reveals a unique fibroin gene that provides high tensile strength.</title>
        <authorList>
            <person name="Kono N."/>
            <person name="Nakamura H."/>
            <person name="Ohtoshi R."/>
            <person name="Tomita M."/>
            <person name="Numata K."/>
            <person name="Arakawa K."/>
        </authorList>
    </citation>
    <scope>NUCLEOTIDE SEQUENCE [LARGE SCALE GENOMIC DNA]</scope>
</reference>
<dbReference type="AlphaFoldDB" id="A0A4C1W7T1"/>
<gene>
    <name evidence="2" type="ORF">EVAR_95054_1</name>
</gene>
<evidence type="ECO:0000313" key="2">
    <source>
        <dbReference type="EMBL" id="GBP46592.1"/>
    </source>
</evidence>